<protein>
    <recommendedName>
        <fullName evidence="4">DUF2905 domain-containing protein</fullName>
    </recommendedName>
</protein>
<evidence type="ECO:0000313" key="3">
    <source>
        <dbReference type="Proteomes" id="UP000054526"/>
    </source>
</evidence>
<gene>
    <name evidence="2" type="ORF">SD71_14495</name>
</gene>
<evidence type="ECO:0008006" key="4">
    <source>
        <dbReference type="Google" id="ProtNLM"/>
    </source>
</evidence>
<comment type="caution">
    <text evidence="2">The sequence shown here is derived from an EMBL/GenBank/DDBJ whole genome shotgun (WGS) entry which is preliminary data.</text>
</comment>
<keyword evidence="1" id="KW-0812">Transmembrane</keyword>
<keyword evidence="1" id="KW-1133">Transmembrane helix</keyword>
<dbReference type="Proteomes" id="UP000054526">
    <property type="component" value="Unassembled WGS sequence"/>
</dbReference>
<dbReference type="PANTHER" id="PTHR36443">
    <property type="entry name" value="BSR5223 PROTEIN"/>
    <property type="match status" value="1"/>
</dbReference>
<reference evidence="2 3" key="1">
    <citation type="submission" date="2014-12" db="EMBL/GenBank/DDBJ databases">
        <title>Draft genome sequence of Cohnella kolymensis strain B-2846.</title>
        <authorList>
            <person name="Karlyshev A.V."/>
            <person name="Kudryashova E.B."/>
        </authorList>
    </citation>
    <scope>NUCLEOTIDE SEQUENCE [LARGE SCALE GENOMIC DNA]</scope>
    <source>
        <strain evidence="2 3">VKM B-2846</strain>
    </source>
</reference>
<dbReference type="EMBL" id="JXAL01000023">
    <property type="protein sequence ID" value="KIL35333.1"/>
    <property type="molecule type" value="Genomic_DNA"/>
</dbReference>
<keyword evidence="1" id="KW-0472">Membrane</keyword>
<evidence type="ECO:0000313" key="2">
    <source>
        <dbReference type="EMBL" id="KIL35333.1"/>
    </source>
</evidence>
<proteinExistence type="predicted"/>
<dbReference type="RefSeq" id="WP_041064785.1">
    <property type="nucleotide sequence ID" value="NZ_JXAL01000023.1"/>
</dbReference>
<dbReference type="PANTHER" id="PTHR36443:SF1">
    <property type="entry name" value="BSR5223 PROTEIN"/>
    <property type="match status" value="1"/>
</dbReference>
<keyword evidence="3" id="KW-1185">Reference proteome</keyword>
<feature type="transmembrane region" description="Helical" evidence="1">
    <location>
        <begin position="7"/>
        <end position="25"/>
    </location>
</feature>
<organism evidence="2 3">
    <name type="scientific">Cohnella kolymensis</name>
    <dbReference type="NCBI Taxonomy" id="1590652"/>
    <lineage>
        <taxon>Bacteria</taxon>
        <taxon>Bacillati</taxon>
        <taxon>Bacillota</taxon>
        <taxon>Bacilli</taxon>
        <taxon>Bacillales</taxon>
        <taxon>Paenibacillaceae</taxon>
        <taxon>Cohnella</taxon>
    </lineage>
</organism>
<name>A0ABR5A3Q6_9BACL</name>
<dbReference type="InterPro" id="IPR021320">
    <property type="entry name" value="DUF2905"/>
</dbReference>
<accession>A0ABR5A3Q6</accession>
<dbReference type="Pfam" id="PF11146">
    <property type="entry name" value="DUF2905"/>
    <property type="match status" value="1"/>
</dbReference>
<feature type="transmembrane region" description="Helical" evidence="1">
    <location>
        <begin position="45"/>
        <end position="68"/>
    </location>
</feature>
<evidence type="ECO:0000256" key="1">
    <source>
        <dbReference type="SAM" id="Phobius"/>
    </source>
</evidence>
<sequence>MNPFPKMLIIAGIALIVMGVVWMVGGRFFNIGRLPGDIVYEKGNVRFYFPIVTCIVASIVLSLIFYIIRLFSR</sequence>